<dbReference type="OrthoDB" id="6561784at2"/>
<dbReference type="EMBL" id="NQMS01000008">
    <property type="protein sequence ID" value="PAV95307.1"/>
    <property type="molecule type" value="Genomic_DNA"/>
</dbReference>
<proteinExistence type="predicted"/>
<reference evidence="1 2" key="1">
    <citation type="submission" date="2017-08" db="EMBL/GenBank/DDBJ databases">
        <title>Draft Genome Sequence of Hafnia alvei CITHA-6 Isolated from Raw Bovine Milk.</title>
        <authorList>
            <person name="Culligan E.P."/>
            <person name="Mcsweeney A."/>
            <person name="O'Doherty C."/>
            <person name="Gleeson E."/>
            <person name="O'Riordan D."/>
            <person name="Sleator R.D."/>
        </authorList>
    </citation>
    <scope>NUCLEOTIDE SEQUENCE [LARGE SCALE GENOMIC DNA]</scope>
    <source>
        <strain evidence="1 2">CITHA-6</strain>
    </source>
</reference>
<dbReference type="AlphaFoldDB" id="A0A2A2M998"/>
<organism evidence="1 2">
    <name type="scientific">Hafnia paralvei</name>
    <dbReference type="NCBI Taxonomy" id="546367"/>
    <lineage>
        <taxon>Bacteria</taxon>
        <taxon>Pseudomonadati</taxon>
        <taxon>Pseudomonadota</taxon>
        <taxon>Gammaproteobacteria</taxon>
        <taxon>Enterobacterales</taxon>
        <taxon>Hafniaceae</taxon>
        <taxon>Hafnia</taxon>
    </lineage>
</organism>
<accession>A0A2A2M998</accession>
<gene>
    <name evidence="1" type="ORF">CJD50_17310</name>
</gene>
<name>A0A2A2M998_9GAMM</name>
<protein>
    <submittedName>
        <fullName evidence="1">Uncharacterized protein</fullName>
    </submittedName>
</protein>
<comment type="caution">
    <text evidence="1">The sequence shown here is derived from an EMBL/GenBank/DDBJ whole genome shotgun (WGS) entry which is preliminary data.</text>
</comment>
<dbReference type="InterPro" id="IPR054665">
    <property type="entry name" value="ZirU-like_dom"/>
</dbReference>
<dbReference type="Gene3D" id="2.60.40.2700">
    <property type="match status" value="1"/>
</dbReference>
<evidence type="ECO:0000313" key="1">
    <source>
        <dbReference type="EMBL" id="PAV95307.1"/>
    </source>
</evidence>
<evidence type="ECO:0000313" key="2">
    <source>
        <dbReference type="Proteomes" id="UP000218796"/>
    </source>
</evidence>
<dbReference type="NCBIfam" id="NF040485">
    <property type="entry name" value="ZirU_fam"/>
    <property type="match status" value="1"/>
</dbReference>
<keyword evidence="2" id="KW-1185">Reference proteome</keyword>
<sequence length="270" mass="28587">MQANAELKANSATSEPTLASVGYRPVQTDKGGKKLTVKGNLTTGAQLEITNIAYTDSDGDQLSLDKMVQSEEGIKWYLVDNNDSATSGDPAGVGKTFEIPADAAGKKVKVIYRIQTDTGVPSNAFLPTAVLLTKASSGVDGEGSADGSITNKLKLVNIEVKYPSGVSGPTNELNGNDIQGTPIVGSTLVATLTCANDAADVCDVKNYNFKWQMAENKSSEYIDIAPTGDIAHQYQIQGTQQNKLFRVLVTPNNSLKSDASAQKNKRAKPL</sequence>
<dbReference type="Proteomes" id="UP000218796">
    <property type="component" value="Unassembled WGS sequence"/>
</dbReference>